<dbReference type="PANTHER" id="PTHR35848:SF9">
    <property type="entry name" value="SLL1358 PROTEIN"/>
    <property type="match status" value="1"/>
</dbReference>
<dbReference type="AlphaFoldDB" id="A0A9W7W173"/>
<dbReference type="SMART" id="SM00835">
    <property type="entry name" value="Cupin_1"/>
    <property type="match status" value="2"/>
</dbReference>
<dbReference type="PANTHER" id="PTHR35848">
    <property type="entry name" value="OXALATE-BINDING PROTEIN"/>
    <property type="match status" value="1"/>
</dbReference>
<dbReference type="EMBL" id="RIBY02001978">
    <property type="protein sequence ID" value="KAH9826568.1"/>
    <property type="molecule type" value="Genomic_DNA"/>
</dbReference>
<name>A0A9W7W173_9PEZI</name>
<feature type="non-terminal residue" evidence="6">
    <location>
        <position position="1"/>
    </location>
</feature>
<feature type="domain" description="Cupin type-1" evidence="5">
    <location>
        <begin position="172"/>
        <end position="313"/>
    </location>
</feature>
<comment type="cofactor">
    <cofactor evidence="3">
        <name>Mn(2+)</name>
        <dbReference type="ChEBI" id="CHEBI:29035"/>
    </cofactor>
    <text evidence="3">Binds 2 manganese ions per subunit.</text>
</comment>
<evidence type="ECO:0000259" key="5">
    <source>
        <dbReference type="SMART" id="SM00835"/>
    </source>
</evidence>
<feature type="binding site" evidence="3">
    <location>
        <position position="216"/>
    </location>
    <ligand>
        <name>Mn(2+)</name>
        <dbReference type="ChEBI" id="CHEBI:29035"/>
        <label>1</label>
    </ligand>
</feature>
<keyword evidence="1 3" id="KW-0479">Metal-binding</keyword>
<dbReference type="InterPro" id="IPR051610">
    <property type="entry name" value="GPI/OXD"/>
</dbReference>
<keyword evidence="7" id="KW-1185">Reference proteome</keyword>
<feature type="domain" description="Cupin type-1" evidence="5">
    <location>
        <begin position="354"/>
        <end position="495"/>
    </location>
</feature>
<feature type="binding site" evidence="3">
    <location>
        <position position="401"/>
    </location>
    <ligand>
        <name>Mn(2+)</name>
        <dbReference type="ChEBI" id="CHEBI:29035"/>
        <label>2</label>
    </ligand>
</feature>
<dbReference type="NCBIfam" id="TIGR03404">
    <property type="entry name" value="bicupin_oxalic"/>
    <property type="match status" value="1"/>
</dbReference>
<feature type="binding site" evidence="3">
    <location>
        <position position="218"/>
    </location>
    <ligand>
        <name>Mn(2+)</name>
        <dbReference type="ChEBI" id="CHEBI:29035"/>
        <label>1</label>
    </ligand>
</feature>
<dbReference type="SUPFAM" id="SSF51182">
    <property type="entry name" value="RmlC-like cupins"/>
    <property type="match status" value="1"/>
</dbReference>
<evidence type="ECO:0000256" key="3">
    <source>
        <dbReference type="PIRSR" id="PIRSR617774-2"/>
    </source>
</evidence>
<reference evidence="6 7" key="2">
    <citation type="journal article" date="2021" name="Curr. Genet.">
        <title>Genetic response to nitrogen starvation in the aggressive Eucalyptus foliar pathogen Teratosphaeria destructans.</title>
        <authorList>
            <person name="Havenga M."/>
            <person name="Wingfield B.D."/>
            <person name="Wingfield M.J."/>
            <person name="Dreyer L.L."/>
            <person name="Roets F."/>
            <person name="Aylward J."/>
        </authorList>
    </citation>
    <scope>NUCLEOTIDE SEQUENCE [LARGE SCALE GENOMIC DNA]</scope>
    <source>
        <strain evidence="6">CMW44962</strain>
    </source>
</reference>
<dbReference type="Gene3D" id="2.60.120.10">
    <property type="entry name" value="Jelly Rolls"/>
    <property type="match status" value="2"/>
</dbReference>
<keyword evidence="3" id="KW-0464">Manganese</keyword>
<feature type="binding site" evidence="3">
    <location>
        <position position="222"/>
    </location>
    <ligand>
        <name>Mn(2+)</name>
        <dbReference type="ChEBI" id="CHEBI:29035"/>
        <label>1</label>
    </ligand>
</feature>
<evidence type="ECO:0000256" key="1">
    <source>
        <dbReference type="ARBA" id="ARBA00022723"/>
    </source>
</evidence>
<gene>
    <name evidence="6" type="ORF">Tdes44962_MAKER00532</name>
</gene>
<dbReference type="InterPro" id="IPR006045">
    <property type="entry name" value="Cupin_1"/>
</dbReference>
<feature type="compositionally biased region" description="Low complexity" evidence="4">
    <location>
        <begin position="69"/>
        <end position="86"/>
    </location>
</feature>
<protein>
    <submittedName>
        <fullName evidence="6">Oxalate decarboxylase</fullName>
    </submittedName>
</protein>
<feature type="binding site" evidence="3">
    <location>
        <position position="445"/>
    </location>
    <ligand>
        <name>Mn(2+)</name>
        <dbReference type="ChEBI" id="CHEBI:29035"/>
        <label>2</label>
    </ligand>
</feature>
<dbReference type="InterPro" id="IPR014710">
    <property type="entry name" value="RmlC-like_jellyroll"/>
</dbReference>
<evidence type="ECO:0000256" key="2">
    <source>
        <dbReference type="PIRSR" id="PIRSR617774-1"/>
    </source>
</evidence>
<dbReference type="GO" id="GO:0046872">
    <property type="term" value="F:metal ion binding"/>
    <property type="evidence" value="ECO:0007669"/>
    <property type="project" value="UniProtKB-KW"/>
</dbReference>
<sequence>TRHDAVRGDFLGHGIVPRLTLAGSPGTGPQAPERSDRGPTGGSRNRQRQSPVRACWTVGASGSVYGPQSLAGSAGDSAPAAPLGPGVPYPTASPEQEVGSYQLVPGQEADADLGLYLDLSSTPNPQAIRGGNGGTDPGPRNEEIQRQNSDLFARPGTDNGNVANAKWPMGLSSARSGTGGGNPGWARQQNTDELPIAIDMAGVDMRLRPNAYREMHWHSANEWSYILSGSVRLSAVNQNGQTFVDDLRAGDLWFFPAGVPHSIQATEEGCEFLLVFSQGDFSEDDTDLVTELFLRNPKQVLAKNFQTDVSTFANIPQQQRYIFTGQKAGQTLQEARDSVAGPAGHIPDRESYSYHFSAQEPYVVPGGSVKIADPDTFPIANNFSAALFTIEPGAMREIHWHLTSDEWNFFLQGQGRVTVFTGPQASRTFDYQAGDVGYIPDASSHYVENTGPGPLVYLEVLQAPRYEDVSAAQWLGLTLPQVVKETLNLPQSFIDTLPKTKRYIVPGDTNLTATNFTVASYPNAALNATAGSSANDTAS</sequence>
<dbReference type="CDD" id="cd20304">
    <property type="entry name" value="cupin_OxDC_N"/>
    <property type="match status" value="1"/>
</dbReference>
<feature type="region of interest" description="Disordered" evidence="4">
    <location>
        <begin position="16"/>
        <end position="54"/>
    </location>
</feature>
<organism evidence="6 7">
    <name type="scientific">Teratosphaeria destructans</name>
    <dbReference type="NCBI Taxonomy" id="418781"/>
    <lineage>
        <taxon>Eukaryota</taxon>
        <taxon>Fungi</taxon>
        <taxon>Dikarya</taxon>
        <taxon>Ascomycota</taxon>
        <taxon>Pezizomycotina</taxon>
        <taxon>Dothideomycetes</taxon>
        <taxon>Dothideomycetidae</taxon>
        <taxon>Mycosphaerellales</taxon>
        <taxon>Teratosphaeriaceae</taxon>
        <taxon>Teratosphaeria</taxon>
    </lineage>
</organism>
<reference evidence="6 7" key="1">
    <citation type="journal article" date="2018" name="IMA Fungus">
        <title>IMA Genome-F 10: Nine draft genome sequences of Claviceps purpurea s.lat., including C. arundinis, C. humidiphila, and C. cf. spartinae, pseudomolecules for the pitch canker pathogen Fusarium circinatum, draft genome of Davidsoniella eucalypti, Grosmannia galeiformis, Quambalaria eucalypti, and Teratosphaeria destructans.</title>
        <authorList>
            <person name="Wingfield B.D."/>
            <person name="Liu M."/>
            <person name="Nguyen H.D."/>
            <person name="Lane F.A."/>
            <person name="Morgan S.W."/>
            <person name="De Vos L."/>
            <person name="Wilken P.M."/>
            <person name="Duong T.A."/>
            <person name="Aylward J."/>
            <person name="Coetzee M.P."/>
            <person name="Dadej K."/>
            <person name="De Beer Z.W."/>
            <person name="Findlay W."/>
            <person name="Havenga M."/>
            <person name="Kolarik M."/>
            <person name="Menzies J.G."/>
            <person name="Naidoo K."/>
            <person name="Pochopski O."/>
            <person name="Shoukouhi P."/>
            <person name="Santana Q.C."/>
            <person name="Seifert K.A."/>
            <person name="Soal N."/>
            <person name="Steenkamp E.T."/>
            <person name="Tatham C.T."/>
            <person name="van der Nest M.A."/>
            <person name="Wingfield M.J."/>
        </authorList>
    </citation>
    <scope>NUCLEOTIDE SEQUENCE [LARGE SCALE GENOMIC DNA]</scope>
    <source>
        <strain evidence="6">CMW44962</strain>
    </source>
</reference>
<dbReference type="OrthoDB" id="10263073at2759"/>
<proteinExistence type="predicted"/>
<dbReference type="Pfam" id="PF00190">
    <property type="entry name" value="Cupin_1"/>
    <property type="match status" value="2"/>
</dbReference>
<feature type="active site" description="Proton donor" evidence="2">
    <location>
        <position position="459"/>
    </location>
</feature>
<dbReference type="Proteomes" id="UP001138500">
    <property type="component" value="Unassembled WGS sequence"/>
</dbReference>
<evidence type="ECO:0000313" key="7">
    <source>
        <dbReference type="Proteomes" id="UP001138500"/>
    </source>
</evidence>
<comment type="caution">
    <text evidence="6">The sequence shown here is derived from an EMBL/GenBank/DDBJ whole genome shotgun (WGS) entry which is preliminary data.</text>
</comment>
<dbReference type="GO" id="GO:0033609">
    <property type="term" value="P:oxalate metabolic process"/>
    <property type="evidence" value="ECO:0007669"/>
    <property type="project" value="InterPro"/>
</dbReference>
<feature type="binding site" evidence="3">
    <location>
        <position position="261"/>
    </location>
    <ligand>
        <name>Mn(2+)</name>
        <dbReference type="ChEBI" id="CHEBI:29035"/>
        <label>1</label>
    </ligand>
</feature>
<dbReference type="InterPro" id="IPR017774">
    <property type="entry name" value="Bicupin_oxalate_deCO2ase/Oxase"/>
</dbReference>
<evidence type="ECO:0000313" key="6">
    <source>
        <dbReference type="EMBL" id="KAH9826568.1"/>
    </source>
</evidence>
<evidence type="ECO:0000256" key="4">
    <source>
        <dbReference type="SAM" id="MobiDB-lite"/>
    </source>
</evidence>
<accession>A0A9W7W173</accession>
<feature type="region of interest" description="Disordered" evidence="4">
    <location>
        <begin position="67"/>
        <end position="97"/>
    </location>
</feature>
<feature type="binding site" evidence="3">
    <location>
        <position position="399"/>
    </location>
    <ligand>
        <name>Mn(2+)</name>
        <dbReference type="ChEBI" id="CHEBI:29035"/>
        <label>2</label>
    </ligand>
</feature>
<dbReference type="CDD" id="cd20305">
    <property type="entry name" value="cupin_OxDC_C"/>
    <property type="match status" value="1"/>
</dbReference>
<dbReference type="InterPro" id="IPR011051">
    <property type="entry name" value="RmlC_Cupin_sf"/>
</dbReference>
<feature type="region of interest" description="Disordered" evidence="4">
    <location>
        <begin position="117"/>
        <end position="143"/>
    </location>
</feature>
<feature type="binding site" evidence="3">
    <location>
        <position position="406"/>
    </location>
    <ligand>
        <name>Mn(2+)</name>
        <dbReference type="ChEBI" id="CHEBI:29035"/>
        <label>2</label>
    </ligand>
</feature>